<dbReference type="Gene3D" id="1.25.40.10">
    <property type="entry name" value="Tetratricopeptide repeat domain"/>
    <property type="match status" value="1"/>
</dbReference>
<dbReference type="PANTHER" id="PTHR35807">
    <property type="entry name" value="TRANSCRIPTIONAL REGULATOR REDD-RELATED"/>
    <property type="match status" value="1"/>
</dbReference>
<comment type="function">
    <text evidence="3">May play the central regulatory role in sporulation. It may be an element of the effector pathway responsible for the activation of sporulation genes in response to nutritional stress. Spo0A may act in concert with spo0H (a sigma factor) to control the expression of some genes that are critical to the sporulation process.</text>
</comment>
<name>E4RPH7_HALHG</name>
<evidence type="ECO:0000256" key="1">
    <source>
        <dbReference type="ARBA" id="ARBA00018672"/>
    </source>
</evidence>
<dbReference type="InterPro" id="IPR011990">
    <property type="entry name" value="TPR-like_helical_dom_sf"/>
</dbReference>
<dbReference type="GO" id="GO:0000160">
    <property type="term" value="P:phosphorelay signal transduction system"/>
    <property type="evidence" value="ECO:0007669"/>
    <property type="project" value="InterPro"/>
</dbReference>
<organism evidence="6 7">
    <name type="scientific">Halanaerobium hydrogeniformans</name>
    <name type="common">Halanaerobium sp. (strain sapolanicus)</name>
    <dbReference type="NCBI Taxonomy" id="656519"/>
    <lineage>
        <taxon>Bacteria</taxon>
        <taxon>Bacillati</taxon>
        <taxon>Bacillota</taxon>
        <taxon>Clostridia</taxon>
        <taxon>Halanaerobiales</taxon>
        <taxon>Halanaerobiaceae</taxon>
        <taxon>Halanaerobium</taxon>
    </lineage>
</organism>
<keyword evidence="4" id="KW-0597">Phosphoprotein</keyword>
<reference evidence="6 7" key="2">
    <citation type="journal article" date="2011" name="J. Bacteriol.">
        <title>Complete Genome Sequence of the Haloalkaliphilic, Hydrogen Producing Halanaerobium hydrogenoformans.</title>
        <authorList>
            <person name="Brown S.D."/>
            <person name="Begemann M.B."/>
            <person name="Mormile M.R."/>
            <person name="Wall J.D."/>
            <person name="Han C.S."/>
            <person name="Goodwin L.A."/>
            <person name="Pitluck S."/>
            <person name="Land M.L."/>
            <person name="Hauser L.J."/>
            <person name="Elias D.A."/>
        </authorList>
    </citation>
    <scope>NUCLEOTIDE SEQUENCE [LARGE SCALE GENOMIC DNA]</scope>
    <source>
        <strain evidence="7">sapolanicus</strain>
    </source>
</reference>
<dbReference type="SUPFAM" id="SSF52172">
    <property type="entry name" value="CheY-like"/>
    <property type="match status" value="1"/>
</dbReference>
<dbReference type="eggNOG" id="COG3947">
    <property type="taxonomic scope" value="Bacteria"/>
</dbReference>
<dbReference type="KEGG" id="has:Halsa_0532"/>
<dbReference type="Gene3D" id="3.40.50.2300">
    <property type="match status" value="1"/>
</dbReference>
<dbReference type="HOGENOM" id="CLU_000445_14_3_9"/>
<dbReference type="Pfam" id="PF00072">
    <property type="entry name" value="Response_reg"/>
    <property type="match status" value="1"/>
</dbReference>
<feature type="modified residue" description="4-aspartylphosphate" evidence="4">
    <location>
        <position position="55"/>
    </location>
</feature>
<dbReference type="InterPro" id="IPR011006">
    <property type="entry name" value="CheY-like_superfamily"/>
</dbReference>
<dbReference type="SMART" id="SM00448">
    <property type="entry name" value="REC"/>
    <property type="match status" value="1"/>
</dbReference>
<dbReference type="GO" id="GO:0003677">
    <property type="term" value="F:DNA binding"/>
    <property type="evidence" value="ECO:0007669"/>
    <property type="project" value="UniProtKB-KW"/>
</dbReference>
<dbReference type="PROSITE" id="PS50110">
    <property type="entry name" value="RESPONSE_REGULATORY"/>
    <property type="match status" value="1"/>
</dbReference>
<sequence length="364" mass="42586">MLNAIIVDDEIHALERMKDFVIKSDSLNLLGSYSQAEKCLKELEQGKLPDVVFLDIQMPGVNGLELAQKIQDIDENLDVVFITAYDNYAVDAFELNALDYLLKPISKQRFKKTVQRLKEKQGLVEEKSEKIKVNSFGQLDLSYQEEKLNIKWPTLKSQELFLLLLDHKGNLVAINKLAGKLWPDKTQQKANNILYTTIYSLRKAFREIGFKKIITSKRGYYRLNLDNFDLALLEFETLITKIKSNSAFSSEEIEQLIKVYQGPYLEDVDYEWAYNYKAKLEKEYKDALLKAADNYYKQQKFQKSEQLLKTILELDFLFDPAQKKLIKLLKFQAKEELARMQYNQYRMTLSRDLGIELKISYDDI</sequence>
<dbReference type="AlphaFoldDB" id="E4RPH7"/>
<dbReference type="InterPro" id="IPR001789">
    <property type="entry name" value="Sig_transdc_resp-reg_receiver"/>
</dbReference>
<feature type="domain" description="Response regulatory" evidence="5">
    <location>
        <begin position="3"/>
        <end position="118"/>
    </location>
</feature>
<evidence type="ECO:0000256" key="3">
    <source>
        <dbReference type="ARBA" id="ARBA00024867"/>
    </source>
</evidence>
<dbReference type="EMBL" id="CP002304">
    <property type="protein sequence ID" value="ADQ14000.1"/>
    <property type="molecule type" value="Genomic_DNA"/>
</dbReference>
<dbReference type="RefSeq" id="WP_013405106.1">
    <property type="nucleotide sequence ID" value="NC_014654.1"/>
</dbReference>
<dbReference type="Proteomes" id="UP000007434">
    <property type="component" value="Chromosome"/>
</dbReference>
<evidence type="ECO:0000256" key="2">
    <source>
        <dbReference type="ARBA" id="ARBA00023125"/>
    </source>
</evidence>
<keyword evidence="2" id="KW-0238">DNA-binding</keyword>
<reference evidence="6 7" key="1">
    <citation type="submission" date="2010-11" db="EMBL/GenBank/DDBJ databases">
        <title>Complete sequence of Halanaerobium sp. sapolanicus.</title>
        <authorList>
            <consortium name="US DOE Joint Genome Institute"/>
            <person name="Lucas S."/>
            <person name="Copeland A."/>
            <person name="Lapidus A."/>
            <person name="Cheng J.-F."/>
            <person name="Bruce D."/>
            <person name="Goodwin L."/>
            <person name="Pitluck S."/>
            <person name="Davenport K."/>
            <person name="Detter J.C."/>
            <person name="Han C."/>
            <person name="Tapia R."/>
            <person name="Land M."/>
            <person name="Hauser L."/>
            <person name="Jeffries C."/>
            <person name="Kyrpides N."/>
            <person name="Ivanova N."/>
            <person name="Mikhailova N."/>
            <person name="Begemann M.B."/>
            <person name="Mormile M.R."/>
            <person name="Wall J.D."/>
            <person name="Elias D.A."/>
            <person name="Woyke T."/>
        </authorList>
    </citation>
    <scope>NUCLEOTIDE SEQUENCE [LARGE SCALE GENOMIC DNA]</scope>
    <source>
        <strain evidence="7">sapolanicus</strain>
    </source>
</reference>
<dbReference type="InterPro" id="IPR036388">
    <property type="entry name" value="WH-like_DNA-bd_sf"/>
</dbReference>
<protein>
    <recommendedName>
        <fullName evidence="1">Stage 0 sporulation protein A homolog</fullName>
    </recommendedName>
</protein>
<dbReference type="Gene3D" id="1.10.10.10">
    <property type="entry name" value="Winged helix-like DNA-binding domain superfamily/Winged helix DNA-binding domain"/>
    <property type="match status" value="1"/>
</dbReference>
<evidence type="ECO:0000313" key="6">
    <source>
        <dbReference type="EMBL" id="ADQ14000.1"/>
    </source>
</evidence>
<dbReference type="SUPFAM" id="SSF48452">
    <property type="entry name" value="TPR-like"/>
    <property type="match status" value="1"/>
</dbReference>
<evidence type="ECO:0000259" key="5">
    <source>
        <dbReference type="PROSITE" id="PS50110"/>
    </source>
</evidence>
<dbReference type="SUPFAM" id="SSF46894">
    <property type="entry name" value="C-terminal effector domain of the bipartite response regulators"/>
    <property type="match status" value="1"/>
</dbReference>
<evidence type="ECO:0000256" key="4">
    <source>
        <dbReference type="PROSITE-ProRule" id="PRU00169"/>
    </source>
</evidence>
<gene>
    <name evidence="6" type="ordered locus">Halsa_0532</name>
</gene>
<dbReference type="OrthoDB" id="3190595at2"/>
<evidence type="ECO:0000313" key="7">
    <source>
        <dbReference type="Proteomes" id="UP000007434"/>
    </source>
</evidence>
<proteinExistence type="predicted"/>
<accession>E4RPH7</accession>
<dbReference type="InterPro" id="IPR051677">
    <property type="entry name" value="AfsR-DnrI-RedD_regulator"/>
</dbReference>
<dbReference type="InterPro" id="IPR016032">
    <property type="entry name" value="Sig_transdc_resp-reg_C-effctor"/>
</dbReference>
<dbReference type="STRING" id="656519.Halsa_0532"/>
<keyword evidence="7" id="KW-1185">Reference proteome</keyword>
<dbReference type="GO" id="GO:0006355">
    <property type="term" value="P:regulation of DNA-templated transcription"/>
    <property type="evidence" value="ECO:0007669"/>
    <property type="project" value="InterPro"/>
</dbReference>